<organism evidence="2 3">
    <name type="scientific">Lentinula guzmanii</name>
    <dbReference type="NCBI Taxonomy" id="2804957"/>
    <lineage>
        <taxon>Eukaryota</taxon>
        <taxon>Fungi</taxon>
        <taxon>Dikarya</taxon>
        <taxon>Basidiomycota</taxon>
        <taxon>Agaricomycotina</taxon>
        <taxon>Agaricomycetes</taxon>
        <taxon>Agaricomycetidae</taxon>
        <taxon>Agaricales</taxon>
        <taxon>Marasmiineae</taxon>
        <taxon>Omphalotaceae</taxon>
        <taxon>Lentinula</taxon>
    </lineage>
</organism>
<comment type="caution">
    <text evidence="2">The sequence shown here is derived from an EMBL/GenBank/DDBJ whole genome shotgun (WGS) entry which is preliminary data.</text>
</comment>
<proteinExistence type="predicted"/>
<name>A0AA38JB55_9AGAR</name>
<reference evidence="2" key="2">
    <citation type="journal article" date="2023" name="Proc. Natl. Acad. Sci. U.S.A.">
        <title>A global phylogenomic analysis of the shiitake genus Lentinula.</title>
        <authorList>
            <person name="Sierra-Patev S."/>
            <person name="Min B."/>
            <person name="Naranjo-Ortiz M."/>
            <person name="Looney B."/>
            <person name="Konkel Z."/>
            <person name="Slot J.C."/>
            <person name="Sakamoto Y."/>
            <person name="Steenwyk J.L."/>
            <person name="Rokas A."/>
            <person name="Carro J."/>
            <person name="Camarero S."/>
            <person name="Ferreira P."/>
            <person name="Molpeceres G."/>
            <person name="Ruiz-Duenas F.J."/>
            <person name="Serrano A."/>
            <person name="Henrissat B."/>
            <person name="Drula E."/>
            <person name="Hughes K.W."/>
            <person name="Mata J.L."/>
            <person name="Ishikawa N.K."/>
            <person name="Vargas-Isla R."/>
            <person name="Ushijima S."/>
            <person name="Smith C.A."/>
            <person name="Donoghue J."/>
            <person name="Ahrendt S."/>
            <person name="Andreopoulos W."/>
            <person name="He G."/>
            <person name="LaButti K."/>
            <person name="Lipzen A."/>
            <person name="Ng V."/>
            <person name="Riley R."/>
            <person name="Sandor L."/>
            <person name="Barry K."/>
            <person name="Martinez A.T."/>
            <person name="Xiao Y."/>
            <person name="Gibbons J.G."/>
            <person name="Terashima K."/>
            <person name="Grigoriev I.V."/>
            <person name="Hibbett D."/>
        </authorList>
    </citation>
    <scope>NUCLEOTIDE SEQUENCE</scope>
    <source>
        <strain evidence="2">ET3784</strain>
    </source>
</reference>
<evidence type="ECO:0000256" key="1">
    <source>
        <dbReference type="SAM" id="MobiDB-lite"/>
    </source>
</evidence>
<evidence type="ECO:0000313" key="3">
    <source>
        <dbReference type="Proteomes" id="UP001176059"/>
    </source>
</evidence>
<dbReference type="AlphaFoldDB" id="A0AA38JB55"/>
<protein>
    <submittedName>
        <fullName evidence="2">Uncharacterized protein</fullName>
    </submittedName>
</protein>
<feature type="compositionally biased region" description="Low complexity" evidence="1">
    <location>
        <begin position="37"/>
        <end position="56"/>
    </location>
</feature>
<feature type="compositionally biased region" description="Basic and acidic residues" evidence="1">
    <location>
        <begin position="1"/>
        <end position="10"/>
    </location>
</feature>
<reference evidence="2" key="1">
    <citation type="submission" date="2022-08" db="EMBL/GenBank/DDBJ databases">
        <authorList>
            <consortium name="DOE Joint Genome Institute"/>
            <person name="Min B."/>
            <person name="Sierra-Patev S."/>
            <person name="Naranjo-Ortiz M."/>
            <person name="Looney B."/>
            <person name="Konkel Z."/>
            <person name="Slot J.C."/>
            <person name="Sakamoto Y."/>
            <person name="Steenwyk J.L."/>
            <person name="Rokas A."/>
            <person name="Carro J."/>
            <person name="Camarero S."/>
            <person name="Ferreira P."/>
            <person name="Molpeceres G."/>
            <person name="Ruiz-duenas F.J."/>
            <person name="Serrano A."/>
            <person name="Henrissat B."/>
            <person name="Drula E."/>
            <person name="Hughes K.W."/>
            <person name="Mata J.L."/>
            <person name="Ishikawa N.K."/>
            <person name="Vargas-Isla R."/>
            <person name="Ushijima S."/>
            <person name="Smith C.A."/>
            <person name="Ahrendt S."/>
            <person name="Andreopoulos W."/>
            <person name="He G."/>
            <person name="LaButti K."/>
            <person name="Lipzen A."/>
            <person name="Ng V."/>
            <person name="Riley R."/>
            <person name="Sandor L."/>
            <person name="Barry K."/>
            <person name="Martinez A.T."/>
            <person name="Xiao Y."/>
            <person name="Gibbons J.G."/>
            <person name="Terashima K."/>
            <person name="Hibbett D.S."/>
            <person name="Grigoriev I.V."/>
        </authorList>
    </citation>
    <scope>NUCLEOTIDE SEQUENCE</scope>
    <source>
        <strain evidence="2">ET3784</strain>
    </source>
</reference>
<feature type="region of interest" description="Disordered" evidence="1">
    <location>
        <begin position="201"/>
        <end position="222"/>
    </location>
</feature>
<sequence length="222" mass="23912">MGKSIAETDSRSTICFPDDDDVELGPYRKSFSSCDVSHTLPSSPSSSTSTYAPHTPISSTTLPPSYTDSTYLDATASTPHHNLGQSSRVASWVTLPDMIIETSDDSKHASRPSSFLSYSFSVPPHVERSNYSHEEEDDLSITDAYMDSRPVSPAGRAQTPIPFTPSELPMPPPPALAFHRPFSPPSVYPVTQSHAARNVNAANGSTNGISVTVHTQSSRESL</sequence>
<feature type="region of interest" description="Disordered" evidence="1">
    <location>
        <begin position="1"/>
        <end position="21"/>
    </location>
</feature>
<gene>
    <name evidence="2" type="ORF">DFJ43DRAFT_732143</name>
</gene>
<accession>A0AA38JB55</accession>
<evidence type="ECO:0000313" key="2">
    <source>
        <dbReference type="EMBL" id="KAJ3719604.1"/>
    </source>
</evidence>
<keyword evidence="3" id="KW-1185">Reference proteome</keyword>
<dbReference type="Proteomes" id="UP001176059">
    <property type="component" value="Unassembled WGS sequence"/>
</dbReference>
<feature type="region of interest" description="Disordered" evidence="1">
    <location>
        <begin position="33"/>
        <end position="65"/>
    </location>
</feature>
<dbReference type="EMBL" id="JANVFO010000064">
    <property type="protein sequence ID" value="KAJ3719604.1"/>
    <property type="molecule type" value="Genomic_DNA"/>
</dbReference>